<keyword evidence="4" id="KW-1185">Reference proteome</keyword>
<keyword evidence="2" id="KW-0472">Membrane</keyword>
<evidence type="ECO:0000313" key="4">
    <source>
        <dbReference type="Proteomes" id="UP001516023"/>
    </source>
</evidence>
<comment type="caution">
    <text evidence="3">The sequence shown here is derived from an EMBL/GenBank/DDBJ whole genome shotgun (WGS) entry which is preliminary data.</text>
</comment>
<evidence type="ECO:0000256" key="1">
    <source>
        <dbReference type="SAM" id="MobiDB-lite"/>
    </source>
</evidence>
<dbReference type="Proteomes" id="UP001516023">
    <property type="component" value="Unassembled WGS sequence"/>
</dbReference>
<accession>A0ABD3PKK8</accession>
<proteinExistence type="predicted"/>
<name>A0ABD3PKK8_9STRA</name>
<dbReference type="EMBL" id="JABMIG020000155">
    <property type="protein sequence ID" value="KAL3788532.1"/>
    <property type="molecule type" value="Genomic_DNA"/>
</dbReference>
<dbReference type="AlphaFoldDB" id="A0ABD3PKK8"/>
<evidence type="ECO:0000256" key="2">
    <source>
        <dbReference type="SAM" id="Phobius"/>
    </source>
</evidence>
<reference evidence="3 4" key="1">
    <citation type="journal article" date="2020" name="G3 (Bethesda)">
        <title>Improved Reference Genome for Cyclotella cryptica CCMP332, a Model for Cell Wall Morphogenesis, Salinity Adaptation, and Lipid Production in Diatoms (Bacillariophyta).</title>
        <authorList>
            <person name="Roberts W.R."/>
            <person name="Downey K.M."/>
            <person name="Ruck E.C."/>
            <person name="Traller J.C."/>
            <person name="Alverson A.J."/>
        </authorList>
    </citation>
    <scope>NUCLEOTIDE SEQUENCE [LARGE SCALE GENOMIC DNA]</scope>
    <source>
        <strain evidence="3 4">CCMP332</strain>
    </source>
</reference>
<gene>
    <name evidence="3" type="ORF">HJC23_006570</name>
</gene>
<keyword evidence="2" id="KW-0812">Transmembrane</keyword>
<evidence type="ECO:0000313" key="3">
    <source>
        <dbReference type="EMBL" id="KAL3788532.1"/>
    </source>
</evidence>
<feature type="transmembrane region" description="Helical" evidence="2">
    <location>
        <begin position="6"/>
        <end position="27"/>
    </location>
</feature>
<feature type="compositionally biased region" description="Basic and acidic residues" evidence="1">
    <location>
        <begin position="243"/>
        <end position="262"/>
    </location>
</feature>
<protein>
    <submittedName>
        <fullName evidence="3">Uncharacterized protein</fullName>
    </submittedName>
</protein>
<keyword evidence="2" id="KW-1133">Transmembrane helix</keyword>
<feature type="region of interest" description="Disordered" evidence="1">
    <location>
        <begin position="224"/>
        <end position="262"/>
    </location>
</feature>
<organism evidence="3 4">
    <name type="scientific">Cyclotella cryptica</name>
    <dbReference type="NCBI Taxonomy" id="29204"/>
    <lineage>
        <taxon>Eukaryota</taxon>
        <taxon>Sar</taxon>
        <taxon>Stramenopiles</taxon>
        <taxon>Ochrophyta</taxon>
        <taxon>Bacillariophyta</taxon>
        <taxon>Coscinodiscophyceae</taxon>
        <taxon>Thalassiosirophycidae</taxon>
        <taxon>Stephanodiscales</taxon>
        <taxon>Stephanodiscaceae</taxon>
        <taxon>Cyclotella</taxon>
    </lineage>
</organism>
<sequence>MVTKSLSLMVYATTIHYFGIGTSAFVLPPRIQYSQSVLIWDREPRREATMPSMILRASPSEEDQLSDMKSVGSSMILAAAMEAGATEPMIHIDWRADRIVVTVDVSLDEEEWEDVLYDIDDDGGELVFDENNLASLDYLEFDDNEDVYDEFTSEDDTPGNRIDITKIARAINDYLSQDGEDSLGYKIAQLHEIEVTTPEFDNVLRGDKMFESYKGFDVVVEHWEEDKQRQKKKGPSESDDGENYTRKRVVTEGKLVGRDSEKGRTMVSVKGRIKNIKNEMIECVRLPKAKREKGAK</sequence>